<dbReference type="Pfam" id="PF14269">
    <property type="entry name" value="Arylsulfotran_2"/>
    <property type="match status" value="1"/>
</dbReference>
<dbReference type="InterPro" id="IPR039535">
    <property type="entry name" value="ASST-like"/>
</dbReference>
<proteinExistence type="predicted"/>
<feature type="region of interest" description="Disordered" evidence="1">
    <location>
        <begin position="31"/>
        <end position="55"/>
    </location>
</feature>
<accession>A0ABU4VKD0</accession>
<feature type="chain" id="PRO_5046668444" evidence="2">
    <location>
        <begin position="24"/>
        <end position="484"/>
    </location>
</feature>
<dbReference type="InterPro" id="IPR011047">
    <property type="entry name" value="Quinoprotein_ADH-like_sf"/>
</dbReference>
<comment type="caution">
    <text evidence="3">The sequence shown here is derived from an EMBL/GenBank/DDBJ whole genome shotgun (WGS) entry which is preliminary data.</text>
</comment>
<evidence type="ECO:0000313" key="4">
    <source>
        <dbReference type="Proteomes" id="UP001277761"/>
    </source>
</evidence>
<feature type="compositionally biased region" description="Polar residues" evidence="1">
    <location>
        <begin position="44"/>
        <end position="53"/>
    </location>
</feature>
<dbReference type="PANTHER" id="PTHR35340:SF5">
    <property type="entry name" value="ASST-DOMAIN-CONTAINING PROTEIN"/>
    <property type="match status" value="1"/>
</dbReference>
<dbReference type="Proteomes" id="UP001277761">
    <property type="component" value="Unassembled WGS sequence"/>
</dbReference>
<name>A0ABU4VKD0_9ACTN</name>
<evidence type="ECO:0000256" key="1">
    <source>
        <dbReference type="SAM" id="MobiDB-lite"/>
    </source>
</evidence>
<evidence type="ECO:0000313" key="3">
    <source>
        <dbReference type="EMBL" id="MDX8152258.1"/>
    </source>
</evidence>
<feature type="signal peptide" evidence="2">
    <location>
        <begin position="1"/>
        <end position="23"/>
    </location>
</feature>
<reference evidence="3 4" key="1">
    <citation type="submission" date="2023-11" db="EMBL/GenBank/DDBJ databases">
        <authorList>
            <person name="Xu M."/>
            <person name="Jiang T."/>
        </authorList>
    </citation>
    <scope>NUCLEOTIDE SEQUENCE [LARGE SCALE GENOMIC DNA]</scope>
    <source>
        <strain evidence="3 4">SD</strain>
    </source>
</reference>
<evidence type="ECO:0000256" key="2">
    <source>
        <dbReference type="SAM" id="SignalP"/>
    </source>
</evidence>
<dbReference type="Gene3D" id="2.120.10.30">
    <property type="entry name" value="TolB, C-terminal domain"/>
    <property type="match status" value="1"/>
</dbReference>
<dbReference type="InterPro" id="IPR011042">
    <property type="entry name" value="6-blade_b-propeller_TolB-like"/>
</dbReference>
<gene>
    <name evidence="3" type="ORF">SK069_11675</name>
</gene>
<keyword evidence="2" id="KW-0732">Signal</keyword>
<protein>
    <submittedName>
        <fullName evidence="3">Arylsulfotransferase family protein</fullName>
    </submittedName>
</protein>
<dbReference type="InterPro" id="IPR053143">
    <property type="entry name" value="Arylsulfate_ST"/>
</dbReference>
<dbReference type="RefSeq" id="WP_319954413.1">
    <property type="nucleotide sequence ID" value="NZ_JAXAVX010000005.1"/>
</dbReference>
<dbReference type="SUPFAM" id="SSF50998">
    <property type="entry name" value="Quinoprotein alcohol dehydrogenase-like"/>
    <property type="match status" value="1"/>
</dbReference>
<dbReference type="PANTHER" id="PTHR35340">
    <property type="entry name" value="PQQ ENZYME REPEAT PROTEIN-RELATED"/>
    <property type="match status" value="1"/>
</dbReference>
<sequence>MRLHHPLPLALAVLAVAPAAADAATANPQRFVTRPDLRPPGIRITTSTPQATPGLTFAAPKRDAKGSQAGNVIFDLSGEPVYFRPSQGTSMEFRVQRYQDRPVLTWWEGKGFRGYGEGTGYVVDQQYHQVATVKAGNGVKADFHEFKLTDRGTALLLFYKAQKRDLRSFGGQKNGRVMENGFQEVDLATGKVLVDWRAQRHVSPRDAYHPVPQRSEIPWDFFHINSVNLDTDGNFLVSSRSTHTIFKIDRRSGKILWRLGGKRSTFKLGRGVRFLWQHDVHRRADGTISIFDNRARDATQRVSGRGIILRVDEAARTASLVREYRRPGFNRSPNQGNFQTTETGNLLAGWGGENPYMTEFAPDGRIVWEARFARRPTESYRAYRQTWHAQPTTAPKVAARRAGATTAVRASWNGATTVARWRVLAGPTDAQLVPVGERTRTGFETLVTVPGAHARVAVEALDAGGNVLSRSKVAAADRRSYVVQ</sequence>
<organism evidence="3 4">
    <name type="scientific">Patulibacter brassicae</name>
    <dbReference type="NCBI Taxonomy" id="1705717"/>
    <lineage>
        <taxon>Bacteria</taxon>
        <taxon>Bacillati</taxon>
        <taxon>Actinomycetota</taxon>
        <taxon>Thermoleophilia</taxon>
        <taxon>Solirubrobacterales</taxon>
        <taxon>Patulibacteraceae</taxon>
        <taxon>Patulibacter</taxon>
    </lineage>
</organism>
<keyword evidence="4" id="KW-1185">Reference proteome</keyword>
<dbReference type="EMBL" id="JAXAVX010000005">
    <property type="protein sequence ID" value="MDX8152258.1"/>
    <property type="molecule type" value="Genomic_DNA"/>
</dbReference>